<keyword evidence="4 8" id="KW-1133">Transmembrane helix</keyword>
<dbReference type="RefSeq" id="WP_115721304.1">
    <property type="nucleotide sequence ID" value="NZ_UGHX01000001.1"/>
</dbReference>
<evidence type="ECO:0000256" key="6">
    <source>
        <dbReference type="ARBA" id="ARBA00023186"/>
    </source>
</evidence>
<dbReference type="InterPro" id="IPR027304">
    <property type="entry name" value="Trigger_fact/SurA_dom_sf"/>
</dbReference>
<evidence type="ECO:0000256" key="4">
    <source>
        <dbReference type="ARBA" id="ARBA00022989"/>
    </source>
</evidence>
<evidence type="ECO:0000256" key="8">
    <source>
        <dbReference type="SAM" id="Phobius"/>
    </source>
</evidence>
<organism evidence="10 11">
    <name type="scientific">Helicobacter cinaedi</name>
    <dbReference type="NCBI Taxonomy" id="213"/>
    <lineage>
        <taxon>Bacteria</taxon>
        <taxon>Pseudomonadati</taxon>
        <taxon>Campylobacterota</taxon>
        <taxon>Epsilonproteobacteria</taxon>
        <taxon>Campylobacterales</taxon>
        <taxon>Helicobacteraceae</taxon>
        <taxon>Helicobacter</taxon>
    </lineage>
</organism>
<evidence type="ECO:0000256" key="1">
    <source>
        <dbReference type="ARBA" id="ARBA00004401"/>
    </source>
</evidence>
<dbReference type="Pfam" id="PF13624">
    <property type="entry name" value="SurA_N_3"/>
    <property type="match status" value="1"/>
</dbReference>
<dbReference type="InterPro" id="IPR000297">
    <property type="entry name" value="PPIase_PpiC"/>
</dbReference>
<evidence type="ECO:0000256" key="2">
    <source>
        <dbReference type="ARBA" id="ARBA00022475"/>
    </source>
</evidence>
<keyword evidence="5 8" id="KW-0472">Membrane</keyword>
<evidence type="ECO:0000259" key="9">
    <source>
        <dbReference type="Pfam" id="PF13145"/>
    </source>
</evidence>
<keyword evidence="2" id="KW-1003">Cell membrane</keyword>
<proteinExistence type="inferred from homology"/>
<sequence length="496" mass="56640">MITWMQKHKKWLIVTIWVSAIAFIGAGMVNWGSYGFGSSNDKVARVGDIDIHLAEFQREYARILNEFSQISQFGGMLDEAQAKQFGIPQMTLQRLIQQTQILNLANDLGLVVSDKEVGEEIVNAKVYVDDKGEFSQEVYRKALKEQSMSPSEFEEMVRKILTTQKLFSVMNITQAGPMLPISSSEMAALEMANAVRDRLRVEILPMDKVNVEIKDDELKAFWKKNAENWKSPMEFKVEYILVPFASQNPTDEDLTKHYQDFKSDYLDENGNLLSFEESKEKLIKDVQKIQAESVAKREYRDLKNESKKGEILSLKENERFFVKNGVDLVIEDMKAAQVGQVLKPIEVDKGFVTLRILDKKSSVQKSFEEAKAEVKVLFESSKKKEGLLALAKEKLKNFQGTDIGFVDRFYNGAILTLDDRQKMNFLSHLFSSKQKEGYVMLEDKAVLYRIVEQSALNAKQGDAMAFKSMKSEAVLDALAEYLNETYKTTIYIDVSK</sequence>
<dbReference type="GO" id="GO:0005886">
    <property type="term" value="C:plasma membrane"/>
    <property type="evidence" value="ECO:0007669"/>
    <property type="project" value="UniProtKB-SubCell"/>
</dbReference>
<accession>A0A377JTA1</accession>
<dbReference type="Gene3D" id="1.10.4030.10">
    <property type="entry name" value="Porin chaperone SurA, peptide-binding domain"/>
    <property type="match status" value="1"/>
</dbReference>
<dbReference type="Pfam" id="PF13145">
    <property type="entry name" value="Rotamase_2"/>
    <property type="match status" value="1"/>
</dbReference>
<dbReference type="EC" id="5.2.1.8" evidence="10"/>
<feature type="transmembrane region" description="Helical" evidence="8">
    <location>
        <begin position="12"/>
        <end position="32"/>
    </location>
</feature>
<dbReference type="EMBL" id="UGHX01000001">
    <property type="protein sequence ID" value="STP10432.1"/>
    <property type="molecule type" value="Genomic_DNA"/>
</dbReference>
<keyword evidence="10" id="KW-0413">Isomerase</keyword>
<comment type="similarity">
    <text evidence="7">Belongs to the PpiD chaperone family.</text>
</comment>
<dbReference type="Proteomes" id="UP000255103">
    <property type="component" value="Unassembled WGS sequence"/>
</dbReference>
<evidence type="ECO:0000256" key="7">
    <source>
        <dbReference type="ARBA" id="ARBA00038408"/>
    </source>
</evidence>
<gene>
    <name evidence="10" type="primary">ppiD</name>
    <name evidence="10" type="ORF">NCTC12219_00292</name>
</gene>
<protein>
    <submittedName>
        <fullName evidence="10">Putative peptidyl-prolyl cis-trans isomerase D</fullName>
        <ecNumber evidence="10">5.2.1.8</ecNumber>
    </submittedName>
</protein>
<keyword evidence="3 8" id="KW-0812">Transmembrane</keyword>
<dbReference type="PANTHER" id="PTHR47529">
    <property type="entry name" value="PEPTIDYL-PROLYL CIS-TRANS ISOMERASE D"/>
    <property type="match status" value="1"/>
</dbReference>
<dbReference type="SUPFAM" id="SSF109998">
    <property type="entry name" value="Triger factor/SurA peptide-binding domain-like"/>
    <property type="match status" value="1"/>
</dbReference>
<dbReference type="InterPro" id="IPR052029">
    <property type="entry name" value="PpiD_chaperone"/>
</dbReference>
<evidence type="ECO:0000256" key="5">
    <source>
        <dbReference type="ARBA" id="ARBA00023136"/>
    </source>
</evidence>
<reference evidence="10 11" key="1">
    <citation type="submission" date="2018-06" db="EMBL/GenBank/DDBJ databases">
        <authorList>
            <consortium name="Pathogen Informatics"/>
            <person name="Doyle S."/>
        </authorList>
    </citation>
    <scope>NUCLEOTIDE SEQUENCE [LARGE SCALE GENOMIC DNA]</scope>
    <source>
        <strain evidence="10 11">NCTC12219</strain>
    </source>
</reference>
<comment type="subcellular location">
    <subcellularLocation>
        <location evidence="1">Cell membrane</location>
        <topology evidence="1">Single-pass type II membrane protein</topology>
    </subcellularLocation>
</comment>
<evidence type="ECO:0000313" key="11">
    <source>
        <dbReference type="Proteomes" id="UP000255103"/>
    </source>
</evidence>
<keyword evidence="6" id="KW-0143">Chaperone</keyword>
<dbReference type="PANTHER" id="PTHR47529:SF1">
    <property type="entry name" value="PERIPLASMIC CHAPERONE PPID"/>
    <property type="match status" value="1"/>
</dbReference>
<evidence type="ECO:0000256" key="3">
    <source>
        <dbReference type="ARBA" id="ARBA00022692"/>
    </source>
</evidence>
<evidence type="ECO:0000313" key="10">
    <source>
        <dbReference type="EMBL" id="STP10432.1"/>
    </source>
</evidence>
<name>A0A377JTA1_9HELI</name>
<dbReference type="AlphaFoldDB" id="A0A377JTA1"/>
<dbReference type="GO" id="GO:0003755">
    <property type="term" value="F:peptidyl-prolyl cis-trans isomerase activity"/>
    <property type="evidence" value="ECO:0007669"/>
    <property type="project" value="UniProtKB-EC"/>
</dbReference>
<feature type="domain" description="PpiC" evidence="9">
    <location>
        <begin position="249"/>
        <end position="371"/>
    </location>
</feature>